<name>A0A084QCZ6_STAC4</name>
<keyword evidence="2" id="KW-1185">Reference proteome</keyword>
<evidence type="ECO:0000313" key="2">
    <source>
        <dbReference type="Proteomes" id="UP000028524"/>
    </source>
</evidence>
<reference evidence="1 2" key="1">
    <citation type="journal article" date="2014" name="BMC Genomics">
        <title>Comparative genome sequencing reveals chemotype-specific gene clusters in the toxigenic black mold Stachybotrys.</title>
        <authorList>
            <person name="Semeiks J."/>
            <person name="Borek D."/>
            <person name="Otwinowski Z."/>
            <person name="Grishin N.V."/>
        </authorList>
    </citation>
    <scope>NUCLEOTIDE SEQUENCE [LARGE SCALE GENOMIC DNA]</scope>
    <source>
        <strain evidence="1 2">IBT 40285</strain>
    </source>
</reference>
<dbReference type="InParanoid" id="A0A084QCZ6"/>
<proteinExistence type="predicted"/>
<gene>
    <name evidence="1" type="ORF">S40285_10515</name>
</gene>
<sequence>MITECSRGQIESASRRLHPKEMVMRTGVWVCGWPVHPPLEIGQTRRRHFGLTSAVFTQIIINMAIHVAGTIQTEKMEPSRIDIE</sequence>
<evidence type="ECO:0000313" key="1">
    <source>
        <dbReference type="EMBL" id="KFA61831.1"/>
    </source>
</evidence>
<dbReference type="Proteomes" id="UP000028524">
    <property type="component" value="Unassembled WGS sequence"/>
</dbReference>
<dbReference type="HOGENOM" id="CLU_2528944_0_0_1"/>
<organism evidence="1 2">
    <name type="scientific">Stachybotrys chlorohalonatus (strain IBT 40285)</name>
    <dbReference type="NCBI Taxonomy" id="1283841"/>
    <lineage>
        <taxon>Eukaryota</taxon>
        <taxon>Fungi</taxon>
        <taxon>Dikarya</taxon>
        <taxon>Ascomycota</taxon>
        <taxon>Pezizomycotina</taxon>
        <taxon>Sordariomycetes</taxon>
        <taxon>Hypocreomycetidae</taxon>
        <taxon>Hypocreales</taxon>
        <taxon>Stachybotryaceae</taxon>
        <taxon>Stachybotrys</taxon>
    </lineage>
</organism>
<dbReference type="AlphaFoldDB" id="A0A084QCZ6"/>
<dbReference type="EMBL" id="KL660833">
    <property type="protein sequence ID" value="KFA61831.1"/>
    <property type="molecule type" value="Genomic_DNA"/>
</dbReference>
<accession>A0A084QCZ6</accession>
<protein>
    <submittedName>
        <fullName evidence="1">Uncharacterized protein</fullName>
    </submittedName>
</protein>